<reference evidence="1" key="1">
    <citation type="submission" date="2016-12" db="EMBL/GenBank/DDBJ databases">
        <authorList>
            <person name="Moulin L."/>
        </authorList>
    </citation>
    <scope>NUCLEOTIDE SEQUENCE [LARGE SCALE GENOMIC DNA]</scope>
    <source>
        <strain evidence="1">STM 7183</strain>
    </source>
</reference>
<comment type="caution">
    <text evidence="1">The sequence shown here is derived from an EMBL/GenBank/DDBJ whole genome shotgun (WGS) entry which is preliminary data.</text>
</comment>
<dbReference type="AlphaFoldDB" id="A0A1N7SSL8"/>
<organism evidence="1 2">
    <name type="scientific">Paraburkholderia piptadeniae</name>
    <dbReference type="NCBI Taxonomy" id="1701573"/>
    <lineage>
        <taxon>Bacteria</taxon>
        <taxon>Pseudomonadati</taxon>
        <taxon>Pseudomonadota</taxon>
        <taxon>Betaproteobacteria</taxon>
        <taxon>Burkholderiales</taxon>
        <taxon>Burkholderiaceae</taxon>
        <taxon>Paraburkholderia</taxon>
    </lineage>
</organism>
<dbReference type="Proteomes" id="UP000195569">
    <property type="component" value="Unassembled WGS sequence"/>
</dbReference>
<gene>
    <name evidence="1" type="ORF">BN2476_830035</name>
</gene>
<dbReference type="EMBL" id="CYGY02000083">
    <property type="protein sequence ID" value="SIT50464.1"/>
    <property type="molecule type" value="Genomic_DNA"/>
</dbReference>
<evidence type="ECO:0000313" key="1">
    <source>
        <dbReference type="EMBL" id="SIT50464.1"/>
    </source>
</evidence>
<name>A0A1N7SSL8_9BURK</name>
<evidence type="ECO:0008006" key="3">
    <source>
        <dbReference type="Google" id="ProtNLM"/>
    </source>
</evidence>
<protein>
    <recommendedName>
        <fullName evidence="3">Phage protein</fullName>
    </recommendedName>
</protein>
<accession>A0A1N7SSL8</accession>
<sequence>MFDIRVAADVKKLAKDFSFFAQGQIPFATAKALNAVAERVRDDERANMQKVFDGPTPFTLNAIRIKKATKAKPEAVVYVMDKTAAYLEPYENGGLNKLNSRALLKPVEQKVNQFGNLPARTLQRLNARSDVFVGKVKTKNGVVNGFWQRTKAKRGKQGGLKLLIKFEDAHEAKQRLNYRQVAKRSVDAGFKREFLKAMDAALKSAR</sequence>
<dbReference type="OrthoDB" id="6871774at2"/>
<keyword evidence="2" id="KW-1185">Reference proteome</keyword>
<proteinExistence type="predicted"/>
<evidence type="ECO:0000313" key="2">
    <source>
        <dbReference type="Proteomes" id="UP000195569"/>
    </source>
</evidence>